<protein>
    <recommendedName>
        <fullName evidence="5">Polymer-forming cytoskeletal protein</fullName>
    </recommendedName>
</protein>
<evidence type="ECO:0008006" key="5">
    <source>
        <dbReference type="Google" id="ProtNLM"/>
    </source>
</evidence>
<feature type="compositionally biased region" description="Low complexity" evidence="1">
    <location>
        <begin position="681"/>
        <end position="719"/>
    </location>
</feature>
<evidence type="ECO:0000313" key="3">
    <source>
        <dbReference type="EMBL" id="GAA1933114.1"/>
    </source>
</evidence>
<evidence type="ECO:0000256" key="1">
    <source>
        <dbReference type="SAM" id="MobiDB-lite"/>
    </source>
</evidence>
<evidence type="ECO:0000256" key="2">
    <source>
        <dbReference type="SAM" id="Phobius"/>
    </source>
</evidence>
<dbReference type="Proteomes" id="UP001501343">
    <property type="component" value="Unassembled WGS sequence"/>
</dbReference>
<organism evidence="3 4">
    <name type="scientific">Microbacterium aoyamense</name>
    <dbReference type="NCBI Taxonomy" id="344166"/>
    <lineage>
        <taxon>Bacteria</taxon>
        <taxon>Bacillati</taxon>
        <taxon>Actinomycetota</taxon>
        <taxon>Actinomycetes</taxon>
        <taxon>Micrococcales</taxon>
        <taxon>Microbacteriaceae</taxon>
        <taxon>Microbacterium</taxon>
    </lineage>
</organism>
<keyword evidence="2" id="KW-0472">Membrane</keyword>
<proteinExistence type="predicted"/>
<comment type="caution">
    <text evidence="3">The sequence shown here is derived from an EMBL/GenBank/DDBJ whole genome shotgun (WGS) entry which is preliminary data.</text>
</comment>
<feature type="transmembrane region" description="Helical" evidence="2">
    <location>
        <begin position="21"/>
        <end position="49"/>
    </location>
</feature>
<keyword evidence="4" id="KW-1185">Reference proteome</keyword>
<sequence>MFVKLDEILRRLRATTRDDRGASLVVVVGLMAVGFIVASTIAAACLFAIGQTTENRQNVQAFAAAEAGRDAIVGQLSTTTPTCASGAPVTGTDPVFRGAIYSSTLATLAAADLDQASLSVATKWTKTCPTNATTYVRLVVEGDGANGGTEKIDSVYTWDAYRQVAEGGGLGFMDAAYTTYGVTYSGDIVVRNGNFTCASGSVINGSVFVLDGKVRVATPVYLFGFYVGDTGSTCTINGDVVASGGVEVPSFSLVSSQLTVAGSISTSGNVVADRPINAKGDIEAKGTISVGGNGALTTGGADVKKPYTQSTETVTYARGDIAAEGAITTRNVLRTTTGEIRSKSTVSVESGGGAYARTAISAVAGITANGSGPSGQNGITLSASAGSVASGAFIEVNSGQLSAAGVAAVSDIRGTGTVQATLGDVRAGGRITSSTIAASAGAVLAVGDVAAGSVSTSTSIRSLGNIRTSGTGTFSATGDIIAQGSIATPGGTIRSTGGKVVAVGDIATTGTSGSTMVGSGTVSAAGDVHAGGAITTGRGTIASTSGSILARLALTSTDTGTFQTDTVSGRSITAGSISLKGPVTGFDVRSASTFESSSTCTLYGSVLAATTARFTLGKSNDSGNPARCIIRGDVKAYAAATSPSTLPANTSTGQTPRTQVWIKGSVQARAWAADSRYRVLPSNNTPNSSAVNTAASATSPSGVAPAAPGTPQGPTGIIAPDPPTPYVFTEPDYQNLHVRTGWVDLGTHTVWNGYTNRYTFTAADCDNAMNVVRNQVQTAGDPVVIDATTCGTRKVRLTGWASLRFDRDAVLLVNNVEVQFIRFTRSGSTPRQFFIIQVDDDLRMQKPSYDATAPAEPQPDCAGRQPIDTLGANWFGLTWDPLVRVMLYAPCGTSWGSGSTNWFQSWSGHLYVANDTATSDVLSRIDCQRMEIPGTIDMPCNVDTIGGSGQQIVSGKRMGTRIYQTEP</sequence>
<feature type="region of interest" description="Disordered" evidence="1">
    <location>
        <begin position="681"/>
        <end position="721"/>
    </location>
</feature>
<dbReference type="EMBL" id="BAAAOF010000005">
    <property type="protein sequence ID" value="GAA1933114.1"/>
    <property type="molecule type" value="Genomic_DNA"/>
</dbReference>
<accession>A0ABN2PV22</accession>
<keyword evidence="2" id="KW-1133">Transmembrane helix</keyword>
<reference evidence="3 4" key="1">
    <citation type="journal article" date="2019" name="Int. J. Syst. Evol. Microbiol.">
        <title>The Global Catalogue of Microorganisms (GCM) 10K type strain sequencing project: providing services to taxonomists for standard genome sequencing and annotation.</title>
        <authorList>
            <consortium name="The Broad Institute Genomics Platform"/>
            <consortium name="The Broad Institute Genome Sequencing Center for Infectious Disease"/>
            <person name="Wu L."/>
            <person name="Ma J."/>
        </authorList>
    </citation>
    <scope>NUCLEOTIDE SEQUENCE [LARGE SCALE GENOMIC DNA]</scope>
    <source>
        <strain evidence="3 4">JCM 14900</strain>
    </source>
</reference>
<gene>
    <name evidence="3" type="ORF">GCM10009775_26400</name>
</gene>
<evidence type="ECO:0000313" key="4">
    <source>
        <dbReference type="Proteomes" id="UP001501343"/>
    </source>
</evidence>
<keyword evidence="2" id="KW-0812">Transmembrane</keyword>
<name>A0ABN2PV22_9MICO</name>